<dbReference type="AlphaFoldDB" id="A0A0A8Z1A6"/>
<proteinExistence type="predicted"/>
<reference evidence="2" key="2">
    <citation type="journal article" date="2015" name="Data Brief">
        <title>Shoot transcriptome of the giant reed, Arundo donax.</title>
        <authorList>
            <person name="Barrero R.A."/>
            <person name="Guerrero F.D."/>
            <person name="Moolhuijzen P."/>
            <person name="Goolsby J.A."/>
            <person name="Tidwell J."/>
            <person name="Bellgard S.E."/>
            <person name="Bellgard M.I."/>
        </authorList>
    </citation>
    <scope>NUCLEOTIDE SEQUENCE</scope>
    <source>
        <tissue evidence="2">Shoot tissue taken approximately 20 cm above the soil surface</tissue>
    </source>
</reference>
<feature type="compositionally biased region" description="Polar residues" evidence="1">
    <location>
        <begin position="74"/>
        <end position="90"/>
    </location>
</feature>
<feature type="region of interest" description="Disordered" evidence="1">
    <location>
        <begin position="58"/>
        <end position="103"/>
    </location>
</feature>
<dbReference type="EMBL" id="GBRH01267360">
    <property type="protein sequence ID" value="JAD30535.1"/>
    <property type="molecule type" value="Transcribed_RNA"/>
</dbReference>
<protein>
    <submittedName>
        <fullName evidence="2">CESAB</fullName>
    </submittedName>
</protein>
<name>A0A0A8Z1A6_ARUDO</name>
<organism evidence="2">
    <name type="scientific">Arundo donax</name>
    <name type="common">Giant reed</name>
    <name type="synonym">Donax arundinaceus</name>
    <dbReference type="NCBI Taxonomy" id="35708"/>
    <lineage>
        <taxon>Eukaryota</taxon>
        <taxon>Viridiplantae</taxon>
        <taxon>Streptophyta</taxon>
        <taxon>Embryophyta</taxon>
        <taxon>Tracheophyta</taxon>
        <taxon>Spermatophyta</taxon>
        <taxon>Magnoliopsida</taxon>
        <taxon>Liliopsida</taxon>
        <taxon>Poales</taxon>
        <taxon>Poaceae</taxon>
        <taxon>PACMAD clade</taxon>
        <taxon>Arundinoideae</taxon>
        <taxon>Arundineae</taxon>
        <taxon>Arundo</taxon>
    </lineage>
</organism>
<reference evidence="2" key="1">
    <citation type="submission" date="2014-09" db="EMBL/GenBank/DDBJ databases">
        <authorList>
            <person name="Magalhaes I.L.F."/>
            <person name="Oliveira U."/>
            <person name="Santos F.R."/>
            <person name="Vidigal T.H.D.A."/>
            <person name="Brescovit A.D."/>
            <person name="Santos A.J."/>
        </authorList>
    </citation>
    <scope>NUCLEOTIDE SEQUENCE</scope>
    <source>
        <tissue evidence="2">Shoot tissue taken approximately 20 cm above the soil surface</tissue>
    </source>
</reference>
<sequence>MLCSCLVCIDHPINRLPSVLDKLATASIGWKPPLTKVNTVLSVWTRWFSRRCSRRRGSCGGGCRSASGMEWSQGHPSSASREAWTTSSSEAAVARRGGEELVA</sequence>
<accession>A0A0A8Z1A6</accession>
<evidence type="ECO:0000256" key="1">
    <source>
        <dbReference type="SAM" id="MobiDB-lite"/>
    </source>
</evidence>
<evidence type="ECO:0000313" key="2">
    <source>
        <dbReference type="EMBL" id="JAD30535.1"/>
    </source>
</evidence>